<evidence type="ECO:0000313" key="3">
    <source>
        <dbReference type="EMBL" id="CAA7391849.1"/>
    </source>
</evidence>
<feature type="compositionally biased region" description="Pro residues" evidence="1">
    <location>
        <begin position="1"/>
        <end position="35"/>
    </location>
</feature>
<dbReference type="EMBL" id="LR743589">
    <property type="protein sequence ID" value="CAA2616620.1"/>
    <property type="molecule type" value="Genomic_DNA"/>
</dbReference>
<organism evidence="3 4">
    <name type="scientific">Spirodela intermedia</name>
    <name type="common">Intermediate duckweed</name>
    <dbReference type="NCBI Taxonomy" id="51605"/>
    <lineage>
        <taxon>Eukaryota</taxon>
        <taxon>Viridiplantae</taxon>
        <taxon>Streptophyta</taxon>
        <taxon>Embryophyta</taxon>
        <taxon>Tracheophyta</taxon>
        <taxon>Spermatophyta</taxon>
        <taxon>Magnoliopsida</taxon>
        <taxon>Liliopsida</taxon>
        <taxon>Araceae</taxon>
        <taxon>Lemnoideae</taxon>
        <taxon>Spirodela</taxon>
    </lineage>
</organism>
<feature type="compositionally biased region" description="Polar residues" evidence="1">
    <location>
        <begin position="46"/>
        <end position="56"/>
    </location>
</feature>
<evidence type="ECO:0000256" key="1">
    <source>
        <dbReference type="SAM" id="MobiDB-lite"/>
    </source>
</evidence>
<proteinExistence type="predicted"/>
<dbReference type="EMBL" id="LR746265">
    <property type="protein sequence ID" value="CAA7391849.1"/>
    <property type="molecule type" value="Genomic_DNA"/>
</dbReference>
<gene>
    <name evidence="2" type="ORF">SI7747_02002838</name>
    <name evidence="3" type="ORF">SI8410_02003063</name>
</gene>
<evidence type="ECO:0000313" key="2">
    <source>
        <dbReference type="EMBL" id="CAA2616620.1"/>
    </source>
</evidence>
<feature type="region of interest" description="Disordered" evidence="1">
    <location>
        <begin position="1"/>
        <end position="56"/>
    </location>
</feature>
<keyword evidence="4" id="KW-1185">Reference proteome</keyword>
<dbReference type="AlphaFoldDB" id="A0A7I8K412"/>
<protein>
    <submittedName>
        <fullName evidence="3">Uncharacterized protein</fullName>
    </submittedName>
</protein>
<reference evidence="3" key="1">
    <citation type="submission" date="2020-02" db="EMBL/GenBank/DDBJ databases">
        <authorList>
            <person name="Scholz U."/>
            <person name="Mascher M."/>
            <person name="Fiebig A."/>
        </authorList>
    </citation>
    <scope>NUCLEOTIDE SEQUENCE</scope>
</reference>
<evidence type="ECO:0000313" key="4">
    <source>
        <dbReference type="Proteomes" id="UP000663760"/>
    </source>
</evidence>
<sequence>MPSPRPPLPHKPPTWPTPPPPTCPPGSSSSPPPSSSPICSSESFIPRSTSRTGKKK</sequence>
<dbReference type="Proteomes" id="UP000663760">
    <property type="component" value="Chromosome 2"/>
</dbReference>
<accession>A0A7I8K412</accession>
<name>A0A7I8K412_SPIIN</name>